<evidence type="ECO:0000313" key="3">
    <source>
        <dbReference type="Proteomes" id="UP000756921"/>
    </source>
</evidence>
<dbReference type="Proteomes" id="UP000756921">
    <property type="component" value="Unassembled WGS sequence"/>
</dbReference>
<gene>
    <name evidence="2" type="ORF">PMIN01_09404</name>
</gene>
<dbReference type="EMBL" id="WJXW01000010">
    <property type="protein sequence ID" value="KAF9732546.1"/>
    <property type="molecule type" value="Genomic_DNA"/>
</dbReference>
<reference evidence="2" key="1">
    <citation type="journal article" date="2020" name="Mol. Plant Microbe Interact.">
        <title>Genome Sequence of the Biocontrol Agent Coniothyrium minitans strain Conio (IMI 134523).</title>
        <authorList>
            <person name="Patel D."/>
            <person name="Shittu T.A."/>
            <person name="Baroncelli R."/>
            <person name="Muthumeenakshi S."/>
            <person name="Osborne T.H."/>
            <person name="Janganan T.K."/>
            <person name="Sreenivasaprasad S."/>
        </authorList>
    </citation>
    <scope>NUCLEOTIDE SEQUENCE</scope>
    <source>
        <strain evidence="2">Conio</strain>
    </source>
</reference>
<name>A0A9P6GBC7_9PLEO</name>
<organism evidence="2 3">
    <name type="scientific">Paraphaeosphaeria minitans</name>
    <dbReference type="NCBI Taxonomy" id="565426"/>
    <lineage>
        <taxon>Eukaryota</taxon>
        <taxon>Fungi</taxon>
        <taxon>Dikarya</taxon>
        <taxon>Ascomycota</taxon>
        <taxon>Pezizomycotina</taxon>
        <taxon>Dothideomycetes</taxon>
        <taxon>Pleosporomycetidae</taxon>
        <taxon>Pleosporales</taxon>
        <taxon>Massarineae</taxon>
        <taxon>Didymosphaeriaceae</taxon>
        <taxon>Paraphaeosphaeria</taxon>
    </lineage>
</organism>
<feature type="transmembrane region" description="Helical" evidence="1">
    <location>
        <begin position="21"/>
        <end position="41"/>
    </location>
</feature>
<evidence type="ECO:0000256" key="1">
    <source>
        <dbReference type="SAM" id="Phobius"/>
    </source>
</evidence>
<protein>
    <submittedName>
        <fullName evidence="2">Uncharacterized protein</fullName>
    </submittedName>
</protein>
<dbReference type="AlphaFoldDB" id="A0A9P6GBC7"/>
<feature type="transmembrane region" description="Helical" evidence="1">
    <location>
        <begin position="151"/>
        <end position="170"/>
    </location>
</feature>
<evidence type="ECO:0000313" key="2">
    <source>
        <dbReference type="EMBL" id="KAF9732546.1"/>
    </source>
</evidence>
<feature type="transmembrane region" description="Helical" evidence="1">
    <location>
        <begin position="120"/>
        <end position="139"/>
    </location>
</feature>
<dbReference type="OrthoDB" id="3800069at2759"/>
<proteinExistence type="predicted"/>
<keyword evidence="1" id="KW-1133">Transmembrane helix</keyword>
<accession>A0A9P6GBC7</accession>
<sequence length="346" mass="38925">MFVPLRKRYPLTARLESHITAYSVHLIMAFITLPALIWHISSVHIHDDYGMPDDWIETFDKTHFTGGRGFLWALLFVVLSIDCVYALFALDHYHARRYERGVGDDDVEERGRRASKHTSTSACTSVSTSTATSAFFIPLPSHPPHTHLPPLLTLALHTAYNALLIAILLVHTVNFFHVIDTNWEACETYVSPYPEAFMDPMNTSMSVLERCQRICTDSYVSGGFDVALCVGLVGCHIWEVVSRAWEGWVFGLGREDGPMCEEEKGEEKGGCGEIQDQNVALSERGKDEEKDALSTAIRCRAWSEEGRRKTLRGGVRRGSVVTSYRDRSRSVEGARWSEVLLECLVP</sequence>
<keyword evidence="3" id="KW-1185">Reference proteome</keyword>
<keyword evidence="1" id="KW-0472">Membrane</keyword>
<keyword evidence="1" id="KW-0812">Transmembrane</keyword>
<comment type="caution">
    <text evidence="2">The sequence shown here is derived from an EMBL/GenBank/DDBJ whole genome shotgun (WGS) entry which is preliminary data.</text>
</comment>
<feature type="transmembrane region" description="Helical" evidence="1">
    <location>
        <begin position="70"/>
        <end position="90"/>
    </location>
</feature>